<evidence type="ECO:0000313" key="6">
    <source>
        <dbReference type="EMBL" id="CTQ68814.1"/>
    </source>
</evidence>
<proteinExistence type="inferred from homology"/>
<evidence type="ECO:0000259" key="5">
    <source>
        <dbReference type="Pfam" id="PF01979"/>
    </source>
</evidence>
<dbReference type="STRING" id="388408.LAX5112_01896"/>
<evidence type="ECO:0000256" key="4">
    <source>
        <dbReference type="ARBA" id="ARBA00022833"/>
    </source>
</evidence>
<dbReference type="NCBIfam" id="NF006055">
    <property type="entry name" value="PRK08203.1"/>
    <property type="match status" value="1"/>
</dbReference>
<evidence type="ECO:0000256" key="3">
    <source>
        <dbReference type="ARBA" id="ARBA00022801"/>
    </source>
</evidence>
<dbReference type="Gene3D" id="2.30.40.10">
    <property type="entry name" value="Urease, subunit C, domain 1"/>
    <property type="match status" value="1"/>
</dbReference>
<evidence type="ECO:0000256" key="1">
    <source>
        <dbReference type="ARBA" id="ARBA00006745"/>
    </source>
</evidence>
<evidence type="ECO:0000313" key="7">
    <source>
        <dbReference type="Proteomes" id="UP000053235"/>
    </source>
</evidence>
<dbReference type="AlphaFoldDB" id="A0A0M7A5B4"/>
<organism evidence="6 7">
    <name type="scientific">Roseibium alexandrii</name>
    <dbReference type="NCBI Taxonomy" id="388408"/>
    <lineage>
        <taxon>Bacteria</taxon>
        <taxon>Pseudomonadati</taxon>
        <taxon>Pseudomonadota</taxon>
        <taxon>Alphaproteobacteria</taxon>
        <taxon>Hyphomicrobiales</taxon>
        <taxon>Stappiaceae</taxon>
        <taxon>Roseibium</taxon>
    </lineage>
</organism>
<dbReference type="EMBL" id="CXWD01000006">
    <property type="protein sequence ID" value="CTQ68814.1"/>
    <property type="molecule type" value="Genomic_DNA"/>
</dbReference>
<comment type="similarity">
    <text evidence="1">Belongs to the metallo-dependent hydrolases superfamily. ATZ/TRZ family.</text>
</comment>
<dbReference type="Proteomes" id="UP000053235">
    <property type="component" value="Unassembled WGS sequence"/>
</dbReference>
<dbReference type="InterPro" id="IPR006680">
    <property type="entry name" value="Amidohydro-rel"/>
</dbReference>
<dbReference type="SUPFAM" id="SSF51556">
    <property type="entry name" value="Metallo-dependent hydrolases"/>
    <property type="match status" value="1"/>
</dbReference>
<dbReference type="CDD" id="cd01298">
    <property type="entry name" value="ATZ_TRZ_like"/>
    <property type="match status" value="1"/>
</dbReference>
<dbReference type="GO" id="GO:0102127">
    <property type="term" value="F:8-oxoguanine deaminase activity"/>
    <property type="evidence" value="ECO:0007669"/>
    <property type="project" value="UniProtKB-EC"/>
</dbReference>
<dbReference type="InterPro" id="IPR011059">
    <property type="entry name" value="Metal-dep_hydrolase_composite"/>
</dbReference>
<dbReference type="PANTHER" id="PTHR43794:SF11">
    <property type="entry name" value="AMIDOHYDROLASE-RELATED DOMAIN-CONTAINING PROTEIN"/>
    <property type="match status" value="1"/>
</dbReference>
<name>A0A0M7A5B4_9HYPH</name>
<dbReference type="GO" id="GO:0019239">
    <property type="term" value="F:deaminase activity"/>
    <property type="evidence" value="ECO:0007669"/>
    <property type="project" value="UniProtKB-ARBA"/>
</dbReference>
<dbReference type="GO" id="GO:0046872">
    <property type="term" value="F:metal ion binding"/>
    <property type="evidence" value="ECO:0007669"/>
    <property type="project" value="UniProtKB-KW"/>
</dbReference>
<dbReference type="Gene3D" id="3.20.20.140">
    <property type="entry name" value="Metal-dependent hydrolases"/>
    <property type="match status" value="1"/>
</dbReference>
<dbReference type="SUPFAM" id="SSF51338">
    <property type="entry name" value="Composite domain of metallo-dependent hydrolases"/>
    <property type="match status" value="2"/>
</dbReference>
<reference evidence="7" key="1">
    <citation type="submission" date="2015-07" db="EMBL/GenBank/DDBJ databases">
        <authorList>
            <person name="Rodrigo-Torres Lidia"/>
            <person name="Arahal R.David."/>
        </authorList>
    </citation>
    <scope>NUCLEOTIDE SEQUENCE [LARGE SCALE GENOMIC DNA]</scope>
    <source>
        <strain evidence="7">CECT 5112</strain>
    </source>
</reference>
<dbReference type="Pfam" id="PF01979">
    <property type="entry name" value="Amidohydro_1"/>
    <property type="match status" value="1"/>
</dbReference>
<feature type="domain" description="Amidohydrolase-related" evidence="5">
    <location>
        <begin position="66"/>
        <end position="451"/>
    </location>
</feature>
<dbReference type="FunFam" id="3.20.20.140:FF:000014">
    <property type="entry name" value="5-methylthioadenosine/S-adenosylhomocysteine deaminase"/>
    <property type="match status" value="1"/>
</dbReference>
<protein>
    <submittedName>
        <fullName evidence="6">8-oxoguanine deaminase</fullName>
        <ecNumber evidence="6">3.5.4.32</ecNumber>
    </submittedName>
</protein>
<keyword evidence="4" id="KW-0862">Zinc</keyword>
<sequence length="481" mass="52253">MILPERLFMPETLLLKNADMLVTMDGERREIAGGGVYAVDGVIQLVGPSDDLPKQADTVVDASGQIVLPGFVNTHHHLNQTLTRNLPAAQNNNLFPWLQAHYRVWARTDPEASRASTLIGLAELALSGCTTVFDHTYLFQSGNKVDYQIEAARELGVRFHASRGSMSLGESKGGLPPDECVEDEEFILNDTVRVIDRYHDAADGAMTRVVVAPCSPFSVSEDLLRESAALARDKKVMLHTHLCETLDEERYTLERFGKRPVEWMEGLDWTGPDVWFAHAIHVDDDEIRLFAKTGCGAAHCPCSNMRLASGIAPVKKYMAAGVKVGLGVDGSASNDSSNMLMEARQAMLLARLQLGLQPPEGPSKYALLPPAHPLRAGEWMTAREALELATLGGASVLGRNDIGSLETGKCADFFTLELNTIGFAGALHDPVAAVVFCAPQTAKTTVINGKVIVEDSQITTMDMGPVIEAHNRLSLKLTENL</sequence>
<gene>
    <name evidence="6" type="ORF">LAX5112_01896</name>
</gene>
<keyword evidence="2" id="KW-0479">Metal-binding</keyword>
<dbReference type="PANTHER" id="PTHR43794">
    <property type="entry name" value="AMINOHYDROLASE SSNA-RELATED"/>
    <property type="match status" value="1"/>
</dbReference>
<evidence type="ECO:0000256" key="2">
    <source>
        <dbReference type="ARBA" id="ARBA00022723"/>
    </source>
</evidence>
<accession>A0A0M7A5B4</accession>
<keyword evidence="7" id="KW-1185">Reference proteome</keyword>
<dbReference type="InterPro" id="IPR032466">
    <property type="entry name" value="Metal_Hydrolase"/>
</dbReference>
<dbReference type="InterPro" id="IPR050287">
    <property type="entry name" value="MTA/SAH_deaminase"/>
</dbReference>
<dbReference type="EC" id="3.5.4.32" evidence="6"/>
<keyword evidence="3 6" id="KW-0378">Hydrolase</keyword>